<dbReference type="EMBL" id="JAVDTT010000002">
    <property type="protein sequence ID" value="MDR6841396.1"/>
    <property type="molecule type" value="Genomic_DNA"/>
</dbReference>
<dbReference type="RefSeq" id="WP_310092122.1">
    <property type="nucleotide sequence ID" value="NZ_JAVDTT010000002.1"/>
</dbReference>
<reference evidence="2 3" key="1">
    <citation type="submission" date="2023-07" db="EMBL/GenBank/DDBJ databases">
        <title>Sorghum-associated microbial communities from plants grown in Nebraska, USA.</title>
        <authorList>
            <person name="Schachtman D."/>
        </authorList>
    </citation>
    <scope>NUCLEOTIDE SEQUENCE [LARGE SCALE GENOMIC DNA]</scope>
    <source>
        <strain evidence="2 3">BE107</strain>
    </source>
</reference>
<dbReference type="NCBIfam" id="TIGR02391">
    <property type="entry name" value="hypoth_ymh"/>
    <property type="match status" value="1"/>
</dbReference>
<evidence type="ECO:0000313" key="3">
    <source>
        <dbReference type="Proteomes" id="UP001254759"/>
    </source>
</evidence>
<proteinExistence type="predicted"/>
<feature type="domain" description="Conserved hypothetical protein CHP02391" evidence="1">
    <location>
        <begin position="115"/>
        <end position="228"/>
    </location>
</feature>
<evidence type="ECO:0000259" key="1">
    <source>
        <dbReference type="Pfam" id="PF09509"/>
    </source>
</evidence>
<comment type="caution">
    <text evidence="2">The sequence shown here is derived from an EMBL/GenBank/DDBJ whole genome shotgun (WGS) entry which is preliminary data.</text>
</comment>
<dbReference type="Pfam" id="PF09509">
    <property type="entry name" value="Hypoth_Ymh"/>
    <property type="match status" value="1"/>
</dbReference>
<name>A0ABU1RRI8_9GAMM</name>
<evidence type="ECO:0000313" key="2">
    <source>
        <dbReference type="EMBL" id="MDR6841396.1"/>
    </source>
</evidence>
<sequence length="234" mass="26003">MAFYQLIPDVDALLALEPEELAGVVLQYLTTASTSELHAGNFTLNSNVEGYPQNRREQAQEALMEAWVWLEREGLLAPKPGGTNNWVFITRRGKELASPDAFDAYKKINLLPKEKLHPVIAQKVWATFLRGDYDTAVFQCFKELEVRTRKLASLEASDIGMDLMRKAFKPGTGPLSEASSPAGEQEALMHLMAGAIGSYKNPHSHRSVAIEPMEAVEMIILASHLLRIVDKRAV</sequence>
<dbReference type="Proteomes" id="UP001254759">
    <property type="component" value="Unassembled WGS sequence"/>
</dbReference>
<protein>
    <submittedName>
        <fullName evidence="2">Uncharacterized protein (TIGR02391 family)</fullName>
    </submittedName>
</protein>
<accession>A0ABU1RRI8</accession>
<gene>
    <name evidence="2" type="ORF">J2W94_001681</name>
</gene>
<organism evidence="2 3">
    <name type="scientific">Pseudoxanthomonas sacheonensis</name>
    <dbReference type="NCBI Taxonomy" id="443615"/>
    <lineage>
        <taxon>Bacteria</taxon>
        <taxon>Pseudomonadati</taxon>
        <taxon>Pseudomonadota</taxon>
        <taxon>Gammaproteobacteria</taxon>
        <taxon>Lysobacterales</taxon>
        <taxon>Lysobacteraceae</taxon>
        <taxon>Pseudoxanthomonas</taxon>
    </lineage>
</organism>
<keyword evidence="3" id="KW-1185">Reference proteome</keyword>
<dbReference type="InterPro" id="IPR012654">
    <property type="entry name" value="CHP02391"/>
</dbReference>